<keyword evidence="10" id="KW-1185">Reference proteome</keyword>
<feature type="transmembrane region" description="Helical" evidence="8">
    <location>
        <begin position="169"/>
        <end position="190"/>
    </location>
</feature>
<keyword evidence="3 8" id="KW-0812">Transmembrane</keyword>
<evidence type="ECO:0000256" key="8">
    <source>
        <dbReference type="SAM" id="Phobius"/>
    </source>
</evidence>
<evidence type="ECO:0000256" key="2">
    <source>
        <dbReference type="ARBA" id="ARBA00022679"/>
    </source>
</evidence>
<keyword evidence="2" id="KW-0808">Transferase</keyword>
<dbReference type="PANTHER" id="PTHR13906:SF4">
    <property type="entry name" value="LYSOPHOSPHOLIPID ACYLTRANSFERASE 6"/>
    <property type="match status" value="1"/>
</dbReference>
<feature type="transmembrane region" description="Helical" evidence="8">
    <location>
        <begin position="97"/>
        <end position="119"/>
    </location>
</feature>
<dbReference type="GO" id="GO:0030258">
    <property type="term" value="P:lipid modification"/>
    <property type="evidence" value="ECO:0007669"/>
    <property type="project" value="TreeGrafter"/>
</dbReference>
<evidence type="ECO:0000256" key="5">
    <source>
        <dbReference type="ARBA" id="ARBA00023136"/>
    </source>
</evidence>
<keyword evidence="4 8" id="KW-1133">Transmembrane helix</keyword>
<dbReference type="GO" id="GO:0016746">
    <property type="term" value="F:acyltransferase activity"/>
    <property type="evidence" value="ECO:0007669"/>
    <property type="project" value="UniProtKB-KW"/>
</dbReference>
<comment type="subcellular location">
    <subcellularLocation>
        <location evidence="1">Membrane</location>
        <topology evidence="1">Multi-pass membrane protein</topology>
    </subcellularLocation>
</comment>
<evidence type="ECO:0000256" key="1">
    <source>
        <dbReference type="ARBA" id="ARBA00004141"/>
    </source>
</evidence>
<evidence type="ECO:0000313" key="10">
    <source>
        <dbReference type="Proteomes" id="UP000245119"/>
    </source>
</evidence>
<comment type="caution">
    <text evidence="9">The sequence shown here is derived from an EMBL/GenBank/DDBJ whole genome shotgun (WGS) entry which is preliminary data.</text>
</comment>
<evidence type="ECO:0000256" key="3">
    <source>
        <dbReference type="ARBA" id="ARBA00022692"/>
    </source>
</evidence>
<dbReference type="STRING" id="400727.A0A2T7PFN2"/>
<dbReference type="Proteomes" id="UP000245119">
    <property type="component" value="Linkage Group LG4"/>
</dbReference>
<name>A0A2T7PFN2_POMCA</name>
<dbReference type="InterPro" id="IPR004299">
    <property type="entry name" value="MBOAT_fam"/>
</dbReference>
<evidence type="ECO:0000313" key="9">
    <source>
        <dbReference type="EMBL" id="PVD32236.1"/>
    </source>
</evidence>
<dbReference type="InterPro" id="IPR049941">
    <property type="entry name" value="LPLAT_7/PORCN-like"/>
</dbReference>
<feature type="region of interest" description="Disordered" evidence="7">
    <location>
        <begin position="201"/>
        <end position="222"/>
    </location>
</feature>
<keyword evidence="5 8" id="KW-0472">Membrane</keyword>
<gene>
    <name evidence="9" type="ORF">C0Q70_07668</name>
</gene>
<dbReference type="PANTHER" id="PTHR13906">
    <property type="entry name" value="PORCUPINE"/>
    <property type="match status" value="1"/>
</dbReference>
<dbReference type="EMBL" id="PZQS01000004">
    <property type="protein sequence ID" value="PVD32236.1"/>
    <property type="molecule type" value="Genomic_DNA"/>
</dbReference>
<feature type="transmembrane region" description="Helical" evidence="8">
    <location>
        <begin position="139"/>
        <end position="163"/>
    </location>
</feature>
<evidence type="ECO:0000256" key="4">
    <source>
        <dbReference type="ARBA" id="ARBA00022989"/>
    </source>
</evidence>
<evidence type="ECO:0000256" key="7">
    <source>
        <dbReference type="SAM" id="MobiDB-lite"/>
    </source>
</evidence>
<protein>
    <submittedName>
        <fullName evidence="9">Uncharacterized protein</fullName>
    </submittedName>
</protein>
<organism evidence="9 10">
    <name type="scientific">Pomacea canaliculata</name>
    <name type="common">Golden apple snail</name>
    <dbReference type="NCBI Taxonomy" id="400727"/>
    <lineage>
        <taxon>Eukaryota</taxon>
        <taxon>Metazoa</taxon>
        <taxon>Spiralia</taxon>
        <taxon>Lophotrochozoa</taxon>
        <taxon>Mollusca</taxon>
        <taxon>Gastropoda</taxon>
        <taxon>Caenogastropoda</taxon>
        <taxon>Architaenioglossa</taxon>
        <taxon>Ampullarioidea</taxon>
        <taxon>Ampullariidae</taxon>
        <taxon>Pomacea</taxon>
    </lineage>
</organism>
<keyword evidence="6" id="KW-0012">Acyltransferase</keyword>
<dbReference type="Pfam" id="PF03062">
    <property type="entry name" value="MBOAT"/>
    <property type="match status" value="1"/>
</dbReference>
<sequence length="222" mass="25652">MLHAYLSLLGERAKYYVGWTLAEAVNNAAGFGFAGFDQNGKPRWDLLTNLHIKHVEMATSFKTYIDNWNLRTVVWLRFVCYDRAPWNPTLLTFTLSAVWHGLWPGYYFMFLSSAVFTVAARKVRRNIRPYFQKSKLKQIVYDVITLLATQATITYIVFSFVFLHLDPIIFFYSQWYWAIHIFAVLIILVLPKGTSSHIKISPAPEHGTDSDPMLDSNKVKTS</sequence>
<reference evidence="9 10" key="1">
    <citation type="submission" date="2018-04" db="EMBL/GenBank/DDBJ databases">
        <title>The genome of golden apple snail Pomacea canaliculata provides insight into stress tolerance and invasive adaptation.</title>
        <authorList>
            <person name="Liu C."/>
            <person name="Liu B."/>
            <person name="Ren Y."/>
            <person name="Zhang Y."/>
            <person name="Wang H."/>
            <person name="Li S."/>
            <person name="Jiang F."/>
            <person name="Yin L."/>
            <person name="Zhang G."/>
            <person name="Qian W."/>
            <person name="Fan W."/>
        </authorList>
    </citation>
    <scope>NUCLEOTIDE SEQUENCE [LARGE SCALE GENOMIC DNA]</scope>
    <source>
        <strain evidence="9">SZHN2017</strain>
        <tissue evidence="9">Muscle</tissue>
    </source>
</reference>
<dbReference type="GO" id="GO:0016020">
    <property type="term" value="C:membrane"/>
    <property type="evidence" value="ECO:0007669"/>
    <property type="project" value="UniProtKB-SubCell"/>
</dbReference>
<accession>A0A2T7PFN2</accession>
<dbReference type="AlphaFoldDB" id="A0A2T7PFN2"/>
<proteinExistence type="predicted"/>
<dbReference type="OrthoDB" id="6138034at2759"/>
<evidence type="ECO:0000256" key="6">
    <source>
        <dbReference type="ARBA" id="ARBA00023315"/>
    </source>
</evidence>